<feature type="transmembrane region" description="Helical" evidence="2">
    <location>
        <begin position="131"/>
        <end position="154"/>
    </location>
</feature>
<feature type="transmembrane region" description="Helical" evidence="2">
    <location>
        <begin position="24"/>
        <end position="41"/>
    </location>
</feature>
<dbReference type="EMBL" id="MU805941">
    <property type="protein sequence ID" value="KAJ3845117.1"/>
    <property type="molecule type" value="Genomic_DNA"/>
</dbReference>
<keyword evidence="2" id="KW-1133">Transmembrane helix</keyword>
<name>A0AA38UNB2_9AGAR</name>
<reference evidence="3" key="1">
    <citation type="submission" date="2022-08" db="EMBL/GenBank/DDBJ databases">
        <authorList>
            <consortium name="DOE Joint Genome Institute"/>
            <person name="Min B."/>
            <person name="Riley R."/>
            <person name="Sierra-Patev S."/>
            <person name="Naranjo-Ortiz M."/>
            <person name="Looney B."/>
            <person name="Konkel Z."/>
            <person name="Slot J.C."/>
            <person name="Sakamoto Y."/>
            <person name="Steenwyk J.L."/>
            <person name="Rokas A."/>
            <person name="Carro J."/>
            <person name="Camarero S."/>
            <person name="Ferreira P."/>
            <person name="Molpeceres G."/>
            <person name="Ruiz-Duenas F.J."/>
            <person name="Serrano A."/>
            <person name="Henrissat B."/>
            <person name="Drula E."/>
            <person name="Hughes K.W."/>
            <person name="Mata J.L."/>
            <person name="Ishikawa N.K."/>
            <person name="Vargas-Isla R."/>
            <person name="Ushijima S."/>
            <person name="Smith C.A."/>
            <person name="Ahrendt S."/>
            <person name="Andreopoulos W."/>
            <person name="He G."/>
            <person name="Labutti K."/>
            <person name="Lipzen A."/>
            <person name="Ng V."/>
            <person name="Sandor L."/>
            <person name="Barry K."/>
            <person name="Martinez A.T."/>
            <person name="Xiao Y."/>
            <person name="Gibbons J.G."/>
            <person name="Terashima K."/>
            <person name="Hibbett D.S."/>
            <person name="Grigoriev I.V."/>
        </authorList>
    </citation>
    <scope>NUCLEOTIDE SEQUENCE</scope>
    <source>
        <strain evidence="3">TFB9207</strain>
    </source>
</reference>
<feature type="compositionally biased region" description="Polar residues" evidence="1">
    <location>
        <begin position="442"/>
        <end position="463"/>
    </location>
</feature>
<comment type="caution">
    <text evidence="3">The sequence shown here is derived from an EMBL/GenBank/DDBJ whole genome shotgun (WGS) entry which is preliminary data.</text>
</comment>
<protein>
    <submittedName>
        <fullName evidence="3">Uncharacterized protein</fullName>
    </submittedName>
</protein>
<feature type="compositionally biased region" description="Polar residues" evidence="1">
    <location>
        <begin position="487"/>
        <end position="514"/>
    </location>
</feature>
<gene>
    <name evidence="3" type="ORF">F5878DRAFT_389504</name>
</gene>
<feature type="transmembrane region" description="Helical" evidence="2">
    <location>
        <begin position="207"/>
        <end position="231"/>
    </location>
</feature>
<proteinExistence type="predicted"/>
<feature type="transmembrane region" description="Helical" evidence="2">
    <location>
        <begin position="252"/>
        <end position="273"/>
    </location>
</feature>
<organism evidence="3 4">
    <name type="scientific">Lentinula raphanica</name>
    <dbReference type="NCBI Taxonomy" id="153919"/>
    <lineage>
        <taxon>Eukaryota</taxon>
        <taxon>Fungi</taxon>
        <taxon>Dikarya</taxon>
        <taxon>Basidiomycota</taxon>
        <taxon>Agaricomycotina</taxon>
        <taxon>Agaricomycetes</taxon>
        <taxon>Agaricomycetidae</taxon>
        <taxon>Agaricales</taxon>
        <taxon>Marasmiineae</taxon>
        <taxon>Omphalotaceae</taxon>
        <taxon>Lentinula</taxon>
    </lineage>
</organism>
<accession>A0AA38UNB2</accession>
<evidence type="ECO:0000313" key="3">
    <source>
        <dbReference type="EMBL" id="KAJ3845117.1"/>
    </source>
</evidence>
<feature type="region of interest" description="Disordered" evidence="1">
    <location>
        <begin position="442"/>
        <end position="514"/>
    </location>
</feature>
<evidence type="ECO:0000313" key="4">
    <source>
        <dbReference type="Proteomes" id="UP001163846"/>
    </source>
</evidence>
<keyword evidence="2" id="KW-0472">Membrane</keyword>
<feature type="transmembrane region" description="Helical" evidence="2">
    <location>
        <begin position="98"/>
        <end position="119"/>
    </location>
</feature>
<dbReference type="AlphaFoldDB" id="A0AA38UNB2"/>
<evidence type="ECO:0000256" key="1">
    <source>
        <dbReference type="SAM" id="MobiDB-lite"/>
    </source>
</evidence>
<evidence type="ECO:0000256" key="2">
    <source>
        <dbReference type="SAM" id="Phobius"/>
    </source>
</evidence>
<dbReference type="Proteomes" id="UP001163846">
    <property type="component" value="Unassembled WGS sequence"/>
</dbReference>
<feature type="transmembrane region" description="Helical" evidence="2">
    <location>
        <begin position="166"/>
        <end position="187"/>
    </location>
</feature>
<keyword evidence="2" id="KW-0812">Transmembrane</keyword>
<sequence length="514" mass="57769">MSLATPETPQGSAQFMKHPDYQPVFAFLLGWVFYASFFALVRSMHVKRIFVRLWSLLVALTRLSHASKTSKYFAHSPRSKVDLASDEESESGDNAQQILITMLLVSFNSGSLTSFGSLLSFHQHTDLCDFLVVWSLLSLDVARLMGLFALLLALRDLGMNLWELRISLIWMFIGLVFVFANAALAGGVTQSVDQLGTTSALCLRKHFFPTSVVMTSIYFLLETFVIIRLWFLLPRRRFGNRRLLPYVADIRVLRAISLGMLELLTFVPSAIVTNTLGEFVPYGLGGMLVLLAFSHETVKDQWDHTEKRLDSAENIVHPSPVPSSKYPFSTQEDIRRFSIPDHFGANYYPYCALSPGRLTPLLNPKEDQRIARNGTTRSSQTIDSGTARSIREAVIHQATLEKISARTSYAPSFVRGVIMTPDLALPRRTLRPLRPKLTIVTQTSHRQSQYPIARNQGNWSSGSGIVDWSTDRDAGGAPAQRNRTRNRQSSFPRWTAINRSESPVQHSNPFETPS</sequence>
<keyword evidence="4" id="KW-1185">Reference proteome</keyword>